<name>A0ACB8F0W5_9SAUR</name>
<gene>
    <name evidence="1" type="ORF">K3G42_017402</name>
</gene>
<accession>A0ACB8F0W5</accession>
<dbReference type="Proteomes" id="UP000827872">
    <property type="component" value="Linkage Group LG12"/>
</dbReference>
<keyword evidence="2" id="KW-1185">Reference proteome</keyword>
<organism evidence="1 2">
    <name type="scientific">Sphaerodactylus townsendi</name>
    <dbReference type="NCBI Taxonomy" id="933632"/>
    <lineage>
        <taxon>Eukaryota</taxon>
        <taxon>Metazoa</taxon>
        <taxon>Chordata</taxon>
        <taxon>Craniata</taxon>
        <taxon>Vertebrata</taxon>
        <taxon>Euteleostomi</taxon>
        <taxon>Lepidosauria</taxon>
        <taxon>Squamata</taxon>
        <taxon>Bifurcata</taxon>
        <taxon>Gekkota</taxon>
        <taxon>Sphaerodactylidae</taxon>
        <taxon>Sphaerodactylus</taxon>
    </lineage>
</organism>
<proteinExistence type="predicted"/>
<protein>
    <submittedName>
        <fullName evidence="1">Uncharacterized protein</fullName>
    </submittedName>
</protein>
<reference evidence="1" key="1">
    <citation type="submission" date="2021-08" db="EMBL/GenBank/DDBJ databases">
        <title>The first chromosome-level gecko genome reveals the dynamic sex chromosomes of Neotropical dwarf geckos (Sphaerodactylidae: Sphaerodactylus).</title>
        <authorList>
            <person name="Pinto B.J."/>
            <person name="Keating S.E."/>
            <person name="Gamble T."/>
        </authorList>
    </citation>
    <scope>NUCLEOTIDE SEQUENCE</scope>
    <source>
        <strain evidence="1">TG3544</strain>
    </source>
</reference>
<evidence type="ECO:0000313" key="2">
    <source>
        <dbReference type="Proteomes" id="UP000827872"/>
    </source>
</evidence>
<dbReference type="EMBL" id="CM037625">
    <property type="protein sequence ID" value="KAH7998494.1"/>
    <property type="molecule type" value="Genomic_DNA"/>
</dbReference>
<comment type="caution">
    <text evidence="1">The sequence shown here is derived from an EMBL/GenBank/DDBJ whole genome shotgun (WGS) entry which is preliminary data.</text>
</comment>
<evidence type="ECO:0000313" key="1">
    <source>
        <dbReference type="EMBL" id="KAH7998494.1"/>
    </source>
</evidence>
<sequence>MKKVMNYNIKQYNGLFEDYKKYFPTRDLKAYSVRPLVAYPTHYTGEANWMSDTETSTIWDDDSHKTEWSGSQKTLKDERAVGGTTGHAFRAASRDEL</sequence>